<dbReference type="InterPro" id="IPR006311">
    <property type="entry name" value="TAT_signal"/>
</dbReference>
<evidence type="ECO:0000313" key="3">
    <source>
        <dbReference type="Proteomes" id="UP000297753"/>
    </source>
</evidence>
<dbReference type="InterPro" id="IPR022385">
    <property type="entry name" value="Rhs_assc_core"/>
</dbReference>
<dbReference type="PANTHER" id="PTHR32305">
    <property type="match status" value="1"/>
</dbReference>
<dbReference type="Gene3D" id="2.180.10.10">
    <property type="entry name" value="RHS repeat-associated core"/>
    <property type="match status" value="1"/>
</dbReference>
<dbReference type="PROSITE" id="PS51318">
    <property type="entry name" value="TAT"/>
    <property type="match status" value="1"/>
</dbReference>
<reference evidence="2 3" key="1">
    <citation type="submission" date="2019-01" db="EMBL/GenBank/DDBJ databases">
        <title>Vibrio BEI176 sp. nov, a marine bacterium isolated from China: eastern marignal seas.</title>
        <authorList>
            <person name="Li B."/>
        </authorList>
    </citation>
    <scope>NUCLEOTIDE SEQUENCE [LARGE SCALE GENOMIC DNA]</scope>
    <source>
        <strain evidence="2 3">BEI176</strain>
    </source>
</reference>
<dbReference type="PANTHER" id="PTHR32305:SF15">
    <property type="entry name" value="PROTEIN RHSA-RELATED"/>
    <property type="match status" value="1"/>
</dbReference>
<feature type="transmembrane region" description="Helical" evidence="1">
    <location>
        <begin position="123"/>
        <end position="146"/>
    </location>
</feature>
<name>A0A4Y8WB89_9VIBR</name>
<dbReference type="EMBL" id="SATR01000033">
    <property type="protein sequence ID" value="TFH90199.1"/>
    <property type="molecule type" value="Genomic_DNA"/>
</dbReference>
<accession>A0A4Y8WB89</accession>
<sequence length="419" mass="43507">MKKIDTCIQSLSPLPFNSGRRKFIGQTGAMAAAALLPSSGMAQSASPSLKASPLIANPLGFNGERKDPVTGCYHLGNGYRMYNPRLMRFHAADSMSPFGKGGINSYAYCLGDPVNRRDPSGHFAIMSLIIGAVFGAVVGTGISAAAEGIRAAASGDSFDWKQVGIGAALGFVSGGFGAAAVGAKTGVQVGLAVADTVVSGAADFGLNVAARTPVRQAGINAGIGAIVGLATFGVGQGVGRMGKSLSAASKRIARVRTIGLSGRGAPSAFKNRVDTHISEALSSVDEADFIWVRNVHTSNLNPVAGYHSPNEGSVALFMHSDGEKLLIKGRPYNPTSVANKITSLDGFTERNQEPFILAACKAAKSGHSSVAQQFADSIRRPVVATEGYVHISTNSEKTVLTSLYSNKPFLIFNPIPTYL</sequence>
<keyword evidence="1" id="KW-1133">Transmembrane helix</keyword>
<keyword evidence="3" id="KW-1185">Reference proteome</keyword>
<dbReference type="Proteomes" id="UP000297753">
    <property type="component" value="Unassembled WGS sequence"/>
</dbReference>
<keyword evidence="1" id="KW-0812">Transmembrane</keyword>
<dbReference type="NCBIfam" id="TIGR03696">
    <property type="entry name" value="Rhs_assc_core"/>
    <property type="match status" value="1"/>
</dbReference>
<proteinExistence type="predicted"/>
<dbReference type="InterPro" id="IPR050708">
    <property type="entry name" value="T6SS_VgrG/RHS"/>
</dbReference>
<gene>
    <name evidence="2" type="ORF">ELS82_18285</name>
</gene>
<evidence type="ECO:0000313" key="2">
    <source>
        <dbReference type="EMBL" id="TFH90199.1"/>
    </source>
</evidence>
<evidence type="ECO:0000256" key="1">
    <source>
        <dbReference type="SAM" id="Phobius"/>
    </source>
</evidence>
<organism evidence="2 3">
    <name type="scientific">Vibrio ouci</name>
    <dbReference type="NCBI Taxonomy" id="2499078"/>
    <lineage>
        <taxon>Bacteria</taxon>
        <taxon>Pseudomonadati</taxon>
        <taxon>Pseudomonadota</taxon>
        <taxon>Gammaproteobacteria</taxon>
        <taxon>Vibrionales</taxon>
        <taxon>Vibrionaceae</taxon>
        <taxon>Vibrio</taxon>
    </lineage>
</organism>
<comment type="caution">
    <text evidence="2">The sequence shown here is derived from an EMBL/GenBank/DDBJ whole genome shotgun (WGS) entry which is preliminary data.</text>
</comment>
<dbReference type="RefSeq" id="WP_134836751.1">
    <property type="nucleotide sequence ID" value="NZ_SATR01000033.1"/>
</dbReference>
<dbReference type="OrthoDB" id="5905222at2"/>
<keyword evidence="1" id="KW-0472">Membrane</keyword>
<protein>
    <submittedName>
        <fullName evidence="2">RHS repeat-associated core domain-containing protein</fullName>
    </submittedName>
</protein>
<dbReference type="AlphaFoldDB" id="A0A4Y8WB89"/>